<name>A0A074X9E2_9PEZI</name>
<dbReference type="AlphaFoldDB" id="A0A074X9E2"/>
<dbReference type="Proteomes" id="UP000027730">
    <property type="component" value="Unassembled WGS sequence"/>
</dbReference>
<sequence>MPTFHPQNASKVPGKIAFVAAQCIVCCLVFVLGLLMLLATLCLIIEYFPWFLAIGLLMLIATTPELQQGISAAVERKKREYESKSTQTSEPPVAEPEAHMTPERPIKMSLRSGRLAQKK</sequence>
<feature type="transmembrane region" description="Helical" evidence="2">
    <location>
        <begin position="47"/>
        <end position="66"/>
    </location>
</feature>
<evidence type="ECO:0000256" key="2">
    <source>
        <dbReference type="SAM" id="Phobius"/>
    </source>
</evidence>
<keyword evidence="2" id="KW-0472">Membrane</keyword>
<proteinExistence type="predicted"/>
<evidence type="ECO:0000313" key="3">
    <source>
        <dbReference type="EMBL" id="KEQ71241.1"/>
    </source>
</evidence>
<evidence type="ECO:0000313" key="4">
    <source>
        <dbReference type="Proteomes" id="UP000027730"/>
    </source>
</evidence>
<accession>A0A074X9E2</accession>
<keyword evidence="2" id="KW-0812">Transmembrane</keyword>
<dbReference type="HOGENOM" id="CLU_2061048_0_0_1"/>
<feature type="compositionally biased region" description="Basic and acidic residues" evidence="1">
    <location>
        <begin position="96"/>
        <end position="106"/>
    </location>
</feature>
<dbReference type="GeneID" id="25413858"/>
<reference evidence="3 4" key="1">
    <citation type="journal article" date="2014" name="BMC Genomics">
        <title>Genome sequencing of four Aureobasidium pullulans varieties: biotechnological potential, stress tolerance, and description of new species.</title>
        <authorList>
            <person name="Gostin Ar C."/>
            <person name="Ohm R.A."/>
            <person name="Kogej T."/>
            <person name="Sonjak S."/>
            <person name="Turk M."/>
            <person name="Zajc J."/>
            <person name="Zalar P."/>
            <person name="Grube M."/>
            <person name="Sun H."/>
            <person name="Han J."/>
            <person name="Sharma A."/>
            <person name="Chiniquy J."/>
            <person name="Ngan C.Y."/>
            <person name="Lipzen A."/>
            <person name="Barry K."/>
            <person name="Grigoriev I.V."/>
            <person name="Gunde-Cimerman N."/>
        </authorList>
    </citation>
    <scope>NUCLEOTIDE SEQUENCE [LARGE SCALE GENOMIC DNA]</scope>
    <source>
        <strain evidence="3 4">CBS 147.97</strain>
    </source>
</reference>
<dbReference type="EMBL" id="KL584714">
    <property type="protein sequence ID" value="KEQ71241.1"/>
    <property type="molecule type" value="Genomic_DNA"/>
</dbReference>
<organism evidence="3 4">
    <name type="scientific">Aureobasidium namibiae CBS 147.97</name>
    <dbReference type="NCBI Taxonomy" id="1043004"/>
    <lineage>
        <taxon>Eukaryota</taxon>
        <taxon>Fungi</taxon>
        <taxon>Dikarya</taxon>
        <taxon>Ascomycota</taxon>
        <taxon>Pezizomycotina</taxon>
        <taxon>Dothideomycetes</taxon>
        <taxon>Dothideomycetidae</taxon>
        <taxon>Dothideales</taxon>
        <taxon>Saccotheciaceae</taxon>
        <taxon>Aureobasidium</taxon>
    </lineage>
</organism>
<protein>
    <submittedName>
        <fullName evidence="3">Uncharacterized protein</fullName>
    </submittedName>
</protein>
<feature type="region of interest" description="Disordered" evidence="1">
    <location>
        <begin position="78"/>
        <end position="119"/>
    </location>
</feature>
<dbReference type="RefSeq" id="XP_013425567.1">
    <property type="nucleotide sequence ID" value="XM_013570113.1"/>
</dbReference>
<gene>
    <name evidence="3" type="ORF">M436DRAFT_65398</name>
</gene>
<evidence type="ECO:0000256" key="1">
    <source>
        <dbReference type="SAM" id="MobiDB-lite"/>
    </source>
</evidence>
<keyword evidence="2" id="KW-1133">Transmembrane helix</keyword>
<keyword evidence="4" id="KW-1185">Reference proteome</keyword>
<feature type="transmembrane region" description="Helical" evidence="2">
    <location>
        <begin position="16"/>
        <end position="41"/>
    </location>
</feature>